<organism evidence="4 5">
    <name type="scientific">Candidatus Rhabdochlamydia oedothoracis</name>
    <dbReference type="NCBI Taxonomy" id="2720720"/>
    <lineage>
        <taxon>Bacteria</taxon>
        <taxon>Pseudomonadati</taxon>
        <taxon>Chlamydiota</taxon>
        <taxon>Chlamydiia</taxon>
        <taxon>Parachlamydiales</taxon>
        <taxon>Candidatus Rhabdochlamydiaceae</taxon>
        <taxon>Candidatus Rhabdochlamydia</taxon>
    </lineage>
</organism>
<dbReference type="Pfam" id="PF23598">
    <property type="entry name" value="LRR_14"/>
    <property type="match status" value="1"/>
</dbReference>
<keyword evidence="5" id="KW-1185">Reference proteome</keyword>
<dbReference type="SMART" id="SM00369">
    <property type="entry name" value="LRR_TYP"/>
    <property type="match status" value="16"/>
</dbReference>
<dbReference type="Gene3D" id="1.20.58.360">
    <property type="entry name" value="Shigella T3SS effector IpaH defines"/>
    <property type="match status" value="1"/>
</dbReference>
<dbReference type="Proteomes" id="UP000826014">
    <property type="component" value="Chromosome"/>
</dbReference>
<keyword evidence="2" id="KW-0677">Repeat</keyword>
<reference evidence="4 5" key="1">
    <citation type="journal article" date="2022" name="bioRxiv">
        <title>Ecology and evolution of chlamydial symbionts of arthropods.</title>
        <authorList>
            <person name="Halter T."/>
            <person name="Koestlbacher S."/>
            <person name="Collingro A."/>
            <person name="Sixt B.S."/>
            <person name="Toenshoff E.R."/>
            <person name="Hendrickx F."/>
            <person name="Kostanjsek R."/>
            <person name="Horn M."/>
        </authorList>
    </citation>
    <scope>NUCLEOTIDE SEQUENCE [LARGE SCALE GENOMIC DNA]</scope>
    <source>
        <strain evidence="4">W744xW776</strain>
    </source>
</reference>
<evidence type="ECO:0000259" key="3">
    <source>
        <dbReference type="PROSITE" id="PS52053"/>
    </source>
</evidence>
<proteinExistence type="predicted"/>
<feature type="domain" description="NEL" evidence="3">
    <location>
        <begin position="574"/>
        <end position="846"/>
    </location>
</feature>
<dbReference type="InterPro" id="IPR003591">
    <property type="entry name" value="Leu-rich_rpt_typical-subtyp"/>
</dbReference>
<dbReference type="Gene3D" id="3.80.10.10">
    <property type="entry name" value="Ribonuclease Inhibitor"/>
    <property type="match status" value="3"/>
</dbReference>
<accession>A0ABX8V142</accession>
<dbReference type="InterPro" id="IPR025875">
    <property type="entry name" value="Leu-rich_rpt_4"/>
</dbReference>
<dbReference type="Pfam" id="PF12799">
    <property type="entry name" value="LRR_4"/>
    <property type="match status" value="2"/>
</dbReference>
<dbReference type="InterPro" id="IPR029487">
    <property type="entry name" value="NEL_dom"/>
</dbReference>
<protein>
    <submittedName>
        <fullName evidence="4">Leucine rich repeat</fullName>
    </submittedName>
</protein>
<dbReference type="InterPro" id="IPR055414">
    <property type="entry name" value="LRR_R13L4/SHOC2-like"/>
</dbReference>
<name>A0ABX8V142_9BACT</name>
<dbReference type="SUPFAM" id="SSF52047">
    <property type="entry name" value="RNI-like"/>
    <property type="match status" value="1"/>
</dbReference>
<dbReference type="PRINTS" id="PR00019">
    <property type="entry name" value="LEURICHRPT"/>
</dbReference>
<evidence type="ECO:0000256" key="2">
    <source>
        <dbReference type="ARBA" id="ARBA00022737"/>
    </source>
</evidence>
<keyword evidence="1" id="KW-0433">Leucine-rich repeat</keyword>
<evidence type="ECO:0000313" key="4">
    <source>
        <dbReference type="EMBL" id="QYF48866.1"/>
    </source>
</evidence>
<dbReference type="EMBL" id="CP075587">
    <property type="protein sequence ID" value="QYF48866.1"/>
    <property type="molecule type" value="Genomic_DNA"/>
</dbReference>
<dbReference type="PANTHER" id="PTHR48051">
    <property type="match status" value="1"/>
</dbReference>
<dbReference type="Pfam" id="PF13855">
    <property type="entry name" value="LRR_8"/>
    <property type="match status" value="3"/>
</dbReference>
<dbReference type="SMART" id="SM00365">
    <property type="entry name" value="LRR_SD22"/>
    <property type="match status" value="8"/>
</dbReference>
<dbReference type="PANTHER" id="PTHR48051:SF39">
    <property type="entry name" value="P53-INDUCED DEATH DOMAIN PROTEIN 1"/>
    <property type="match status" value="1"/>
</dbReference>
<dbReference type="InterPro" id="IPR032675">
    <property type="entry name" value="LRR_dom_sf"/>
</dbReference>
<dbReference type="PROSITE" id="PS52053">
    <property type="entry name" value="NEL"/>
    <property type="match status" value="1"/>
</dbReference>
<sequence length="846" mass="95296">MSINSINTFTQKALTMPLKIVQSTGWTALATATLPFLTISHKPFVFFTKKIIKVWSQNTTETTIKVDKVDPNVSLSKSSCETILKTWVEKDPRGEDRITAQEKIRALLGLSGFQRKETLDLKNLNLTSLPDIFNNPCFHQLKHLDLSCNQLTTLPESFGNLQALTYLDLTNNQLTTLPASFRKLQALTNLYLERNQLTALPKSFRELQALTNLYLERNQLTALPKSFRELQALTCLDLSNNQLTTLPAFFGELQALTKLCLSRNLLTALPASFGNLQALTQLYLSSNQLTTLPASFGNLQALTYLDLYNNLLTALPASFGNLQALTYLCLTNNQLTTLPASFGNLQALTYLYLTNNQLTTLPASFGNLQVLTNLYLTNNQLTTLPASFGNLQALTYLDLYNNLLTALPASFGNLQALTYLYLTNNQLTTLPASFGNLQALTYLYLTNNQLTTLPASFGNLQVLTNLYLTNNQLTTLPASFGNLQALTYLYLTNNQLTTLPASFGNLQVLTNLYLERNATLSGIPMSILALSSQCIIDLTQCNLSMAILERLRARTETSNYSGPRINYSIADIADTDLNEEKSIEESLKSLYAIIDKTPTKFAKLEETPELSSWLHRLSYTADYKAGREMKKALAKKIISYLNQADTDTEFRTIFYQVIQDASETCGDRVALSVLHLSIAYQLATIDCKDMKQLANFLIKGPWTIEMLESIAYNKIRTLPFFDEIEVYLGYLIKLKKDLDLPIDVQEMLYFTCSALQEKDLKEAKDFILEKQKNQNERFKFLISHSKWQEALSANYREEYQAILDGREEAAEQEVPDYISIEKTYKQELTALTRKALESEKLDLCIG</sequence>
<dbReference type="Pfam" id="PF14496">
    <property type="entry name" value="NEL"/>
    <property type="match status" value="1"/>
</dbReference>
<dbReference type="InterPro" id="IPR001611">
    <property type="entry name" value="Leu-rich_rpt"/>
</dbReference>
<dbReference type="InterPro" id="IPR050216">
    <property type="entry name" value="LRR_domain-containing"/>
</dbReference>
<evidence type="ECO:0000256" key="1">
    <source>
        <dbReference type="ARBA" id="ARBA00022614"/>
    </source>
</evidence>
<evidence type="ECO:0000313" key="5">
    <source>
        <dbReference type="Proteomes" id="UP000826014"/>
    </source>
</evidence>
<dbReference type="PROSITE" id="PS51450">
    <property type="entry name" value="LRR"/>
    <property type="match status" value="3"/>
</dbReference>
<dbReference type="SMART" id="SM00364">
    <property type="entry name" value="LRR_BAC"/>
    <property type="match status" value="17"/>
</dbReference>
<gene>
    <name evidence="4" type="ORF">RHABOEDO_001100</name>
</gene>